<sequence>MRNLVKLAFGYITYPAPDPGHLTLNLLDDMFVSIPAKLELISVAVSDWSVNDMIYVIKKMPSLKEMYVVTGGHVWVGDVTEIMEATGIEWLAVQFTGDMGVVVDRDWEKAKEDGRKWCDARS</sequence>
<name>A0AAD5SI58_9FUNG</name>
<keyword evidence="2" id="KW-1185">Reference proteome</keyword>
<dbReference type="Proteomes" id="UP001212841">
    <property type="component" value="Unassembled WGS sequence"/>
</dbReference>
<comment type="caution">
    <text evidence="1">The sequence shown here is derived from an EMBL/GenBank/DDBJ whole genome shotgun (WGS) entry which is preliminary data.</text>
</comment>
<evidence type="ECO:0000313" key="1">
    <source>
        <dbReference type="EMBL" id="KAJ3055129.1"/>
    </source>
</evidence>
<evidence type="ECO:0000313" key="2">
    <source>
        <dbReference type="Proteomes" id="UP001212841"/>
    </source>
</evidence>
<protein>
    <submittedName>
        <fullName evidence="1">Uncharacterized protein</fullName>
    </submittedName>
</protein>
<accession>A0AAD5SI58</accession>
<gene>
    <name evidence="1" type="ORF">HK097_011365</name>
</gene>
<dbReference type="AlphaFoldDB" id="A0AAD5SI58"/>
<reference evidence="1" key="1">
    <citation type="submission" date="2020-05" db="EMBL/GenBank/DDBJ databases">
        <title>Phylogenomic resolution of chytrid fungi.</title>
        <authorList>
            <person name="Stajich J.E."/>
            <person name="Amses K."/>
            <person name="Simmons R."/>
            <person name="Seto K."/>
            <person name="Myers J."/>
            <person name="Bonds A."/>
            <person name="Quandt C.A."/>
            <person name="Barry K."/>
            <person name="Liu P."/>
            <person name="Grigoriev I."/>
            <person name="Longcore J.E."/>
            <person name="James T.Y."/>
        </authorList>
    </citation>
    <scope>NUCLEOTIDE SEQUENCE</scope>
    <source>
        <strain evidence="1">JEL0318</strain>
    </source>
</reference>
<dbReference type="EMBL" id="JADGJD010000093">
    <property type="protein sequence ID" value="KAJ3055129.1"/>
    <property type="molecule type" value="Genomic_DNA"/>
</dbReference>
<proteinExistence type="predicted"/>
<organism evidence="1 2">
    <name type="scientific">Rhizophlyctis rosea</name>
    <dbReference type="NCBI Taxonomy" id="64517"/>
    <lineage>
        <taxon>Eukaryota</taxon>
        <taxon>Fungi</taxon>
        <taxon>Fungi incertae sedis</taxon>
        <taxon>Chytridiomycota</taxon>
        <taxon>Chytridiomycota incertae sedis</taxon>
        <taxon>Chytridiomycetes</taxon>
        <taxon>Rhizophlyctidales</taxon>
        <taxon>Rhizophlyctidaceae</taxon>
        <taxon>Rhizophlyctis</taxon>
    </lineage>
</organism>